<dbReference type="SUPFAM" id="SSF52799">
    <property type="entry name" value="(Phosphotyrosine protein) phosphatases II"/>
    <property type="match status" value="1"/>
</dbReference>
<dbReference type="CDD" id="cd14498">
    <property type="entry name" value="DSP"/>
    <property type="match status" value="1"/>
</dbReference>
<dbReference type="GO" id="GO:0043409">
    <property type="term" value="P:negative regulation of MAPK cascade"/>
    <property type="evidence" value="ECO:0007669"/>
    <property type="project" value="TreeGrafter"/>
</dbReference>
<dbReference type="EMBL" id="CAJZBQ010000011">
    <property type="protein sequence ID" value="CAG9314059.1"/>
    <property type="molecule type" value="Genomic_DNA"/>
</dbReference>
<dbReference type="SMART" id="SM00195">
    <property type="entry name" value="DSPc"/>
    <property type="match status" value="1"/>
</dbReference>
<dbReference type="EC" id="3.1.3.48" evidence="2"/>
<keyword evidence="3" id="KW-0378">Hydrolase</keyword>
<dbReference type="PANTHER" id="PTHR10159">
    <property type="entry name" value="DUAL SPECIFICITY PROTEIN PHOSPHATASE"/>
    <property type="match status" value="1"/>
</dbReference>
<protein>
    <recommendedName>
        <fullName evidence="2">protein-tyrosine-phosphatase</fullName>
        <ecNumber evidence="2">3.1.3.48</ecNumber>
    </recommendedName>
</protein>
<dbReference type="InterPro" id="IPR029021">
    <property type="entry name" value="Prot-tyrosine_phosphatase-like"/>
</dbReference>
<dbReference type="Gene3D" id="3.90.190.10">
    <property type="entry name" value="Protein tyrosine phosphatase superfamily"/>
    <property type="match status" value="1"/>
</dbReference>
<dbReference type="PROSITE" id="PS50054">
    <property type="entry name" value="TYR_PHOSPHATASE_DUAL"/>
    <property type="match status" value="1"/>
</dbReference>
<dbReference type="AlphaFoldDB" id="A0AAU9IF74"/>
<comment type="similarity">
    <text evidence="1">Belongs to the protein-tyrosine phosphatase family. Non-receptor class dual specificity subfamily.</text>
</comment>
<keyword evidence="7" id="KW-1185">Reference proteome</keyword>
<dbReference type="Pfam" id="PF00782">
    <property type="entry name" value="DSPc"/>
    <property type="match status" value="1"/>
</dbReference>
<name>A0AAU9IF74_9CILI</name>
<reference evidence="6" key="1">
    <citation type="submission" date="2021-09" db="EMBL/GenBank/DDBJ databases">
        <authorList>
            <consortium name="AG Swart"/>
            <person name="Singh M."/>
            <person name="Singh A."/>
            <person name="Seah K."/>
            <person name="Emmerich C."/>
        </authorList>
    </citation>
    <scope>NUCLEOTIDE SEQUENCE</scope>
    <source>
        <strain evidence="6">ATCC30299</strain>
    </source>
</reference>
<evidence type="ECO:0000256" key="3">
    <source>
        <dbReference type="ARBA" id="ARBA00022801"/>
    </source>
</evidence>
<organism evidence="6 7">
    <name type="scientific">Blepharisma stoltei</name>
    <dbReference type="NCBI Taxonomy" id="1481888"/>
    <lineage>
        <taxon>Eukaryota</taxon>
        <taxon>Sar</taxon>
        <taxon>Alveolata</taxon>
        <taxon>Ciliophora</taxon>
        <taxon>Postciliodesmatophora</taxon>
        <taxon>Heterotrichea</taxon>
        <taxon>Heterotrichida</taxon>
        <taxon>Blepharismidae</taxon>
        <taxon>Blepharisma</taxon>
    </lineage>
</organism>
<dbReference type="PANTHER" id="PTHR10159:SF519">
    <property type="entry name" value="DUAL SPECIFICITY PROTEIN PHOSPHATASE MPK3"/>
    <property type="match status" value="1"/>
</dbReference>
<evidence type="ECO:0000313" key="7">
    <source>
        <dbReference type="Proteomes" id="UP001162131"/>
    </source>
</evidence>
<sequence>MISEISKGLFLGNHETIRDRKLFDSHKITHVLYIGNETTEAEKSRAIWKTIRVNTDCCLSISKYFSPCNEYIKSVLKSNKNILVCCESGECLAPAFIIAYIMSYKSSTFAQAFEFVKNKHPCIKQSPEIISQLREYQNFVLSRQKRKFQDIEIKKCFIF</sequence>
<dbReference type="InterPro" id="IPR000340">
    <property type="entry name" value="Dual-sp_phosphatase_cat-dom"/>
</dbReference>
<evidence type="ECO:0000259" key="5">
    <source>
        <dbReference type="PROSITE" id="PS50054"/>
    </source>
</evidence>
<comment type="caution">
    <text evidence="6">The sequence shown here is derived from an EMBL/GenBank/DDBJ whole genome shotgun (WGS) entry which is preliminary data.</text>
</comment>
<evidence type="ECO:0000256" key="1">
    <source>
        <dbReference type="ARBA" id="ARBA00008601"/>
    </source>
</evidence>
<feature type="domain" description="Tyrosine-protein phosphatase" evidence="5">
    <location>
        <begin position="1"/>
        <end position="142"/>
    </location>
</feature>
<dbReference type="GO" id="GO:0005737">
    <property type="term" value="C:cytoplasm"/>
    <property type="evidence" value="ECO:0007669"/>
    <property type="project" value="TreeGrafter"/>
</dbReference>
<dbReference type="InterPro" id="IPR020422">
    <property type="entry name" value="TYR_PHOSPHATASE_DUAL_dom"/>
</dbReference>
<accession>A0AAU9IF74</accession>
<dbReference type="GO" id="GO:0004725">
    <property type="term" value="F:protein tyrosine phosphatase activity"/>
    <property type="evidence" value="ECO:0007669"/>
    <property type="project" value="UniProtKB-EC"/>
</dbReference>
<dbReference type="Proteomes" id="UP001162131">
    <property type="component" value="Unassembled WGS sequence"/>
</dbReference>
<gene>
    <name evidence="6" type="ORF">BSTOLATCC_MIC9856</name>
</gene>
<evidence type="ECO:0000313" key="6">
    <source>
        <dbReference type="EMBL" id="CAG9314059.1"/>
    </source>
</evidence>
<keyword evidence="4" id="KW-0904">Protein phosphatase</keyword>
<evidence type="ECO:0000256" key="4">
    <source>
        <dbReference type="ARBA" id="ARBA00022912"/>
    </source>
</evidence>
<evidence type="ECO:0000256" key="2">
    <source>
        <dbReference type="ARBA" id="ARBA00013064"/>
    </source>
</evidence>
<proteinExistence type="inferred from homology"/>